<accession>A0A8S5VAL0</accession>
<sequence length="138" mass="15614">MYSQGTNVTGKSRKGNIMIDRELAKEVRKANGDGSRDAKFELLSRVKAANKDLSTPNVIRSFNDTLKKHGRVPVAICIAVTAVMREDRLNRWIVDWGREVLQLWSNRPSNISVALIDDNLHPTRIEEYAKSFVDSTTE</sequence>
<organism evidence="1">
    <name type="scientific">Siphoviridae sp. ctfhy6</name>
    <dbReference type="NCBI Taxonomy" id="2825597"/>
    <lineage>
        <taxon>Viruses</taxon>
        <taxon>Duplodnaviria</taxon>
        <taxon>Heunggongvirae</taxon>
        <taxon>Uroviricota</taxon>
        <taxon>Caudoviricetes</taxon>
    </lineage>
</organism>
<dbReference type="EMBL" id="BK016235">
    <property type="protein sequence ID" value="DAG03756.1"/>
    <property type="molecule type" value="Genomic_DNA"/>
</dbReference>
<name>A0A8S5VAL0_9CAUD</name>
<evidence type="ECO:0000313" key="1">
    <source>
        <dbReference type="EMBL" id="DAG03756.1"/>
    </source>
</evidence>
<proteinExistence type="predicted"/>
<protein>
    <submittedName>
        <fullName evidence="1">Uncharacterized protein</fullName>
    </submittedName>
</protein>
<reference evidence="1" key="1">
    <citation type="journal article" date="2021" name="Proc. Natl. Acad. Sci. U.S.A.">
        <title>A Catalog of Tens of Thousands of Viruses from Human Metagenomes Reveals Hidden Associations with Chronic Diseases.</title>
        <authorList>
            <person name="Tisza M.J."/>
            <person name="Buck C.B."/>
        </authorList>
    </citation>
    <scope>NUCLEOTIDE SEQUENCE</scope>
    <source>
        <strain evidence="1">Ctfhy6</strain>
    </source>
</reference>